<dbReference type="PIRSF" id="PIRSF021290">
    <property type="entry name" value="DUF1273"/>
    <property type="match status" value="1"/>
</dbReference>
<comment type="similarity">
    <text evidence="1">Belongs to the UPF0398 family.</text>
</comment>
<dbReference type="Gene3D" id="3.40.50.450">
    <property type="match status" value="1"/>
</dbReference>
<dbReference type="AlphaFoldDB" id="A0A9Q9E3D1"/>
<evidence type="ECO:0000256" key="1">
    <source>
        <dbReference type="HAMAP-Rule" id="MF_01575"/>
    </source>
</evidence>
<dbReference type="NCBIfam" id="NF010181">
    <property type="entry name" value="PRK13660.1"/>
    <property type="match status" value="1"/>
</dbReference>
<dbReference type="HAMAP" id="MF_01575">
    <property type="entry name" value="UPF0398"/>
    <property type="match status" value="1"/>
</dbReference>
<proteinExistence type="inferred from homology"/>
<dbReference type="Pfam" id="PF06908">
    <property type="entry name" value="YpsA"/>
    <property type="match status" value="1"/>
</dbReference>
<dbReference type="PANTHER" id="PTHR38440:SF1">
    <property type="entry name" value="UPF0398 PROTEIN SPR0331"/>
    <property type="match status" value="1"/>
</dbReference>
<dbReference type="PANTHER" id="PTHR38440">
    <property type="entry name" value="UPF0398 PROTEIN YPSA"/>
    <property type="match status" value="1"/>
</dbReference>
<reference evidence="2" key="1">
    <citation type="submission" date="2022-05" db="EMBL/GenBank/DDBJ databases">
        <authorList>
            <person name="Oliphant S.A."/>
            <person name="Watson-Haigh N.S."/>
            <person name="Sumby K.M."/>
            <person name="Gardner J.M."/>
            <person name="Jiranek V."/>
        </authorList>
    </citation>
    <scope>NUCLEOTIDE SEQUENCE</scope>
    <source>
        <strain evidence="2">KI4_B1</strain>
    </source>
</reference>
<evidence type="ECO:0000313" key="3">
    <source>
        <dbReference type="Proteomes" id="UP001055911"/>
    </source>
</evidence>
<dbReference type="SUPFAM" id="SSF102405">
    <property type="entry name" value="MCP/YpsA-like"/>
    <property type="match status" value="1"/>
</dbReference>
<organism evidence="2 3">
    <name type="scientific">Fructilactobacillus cliffordii</name>
    <dbReference type="NCBI Taxonomy" id="2940299"/>
    <lineage>
        <taxon>Bacteria</taxon>
        <taxon>Bacillati</taxon>
        <taxon>Bacillota</taxon>
        <taxon>Bacilli</taxon>
        <taxon>Lactobacillales</taxon>
        <taxon>Lactobacillaceae</taxon>
        <taxon>Fructilactobacillus</taxon>
    </lineage>
</organism>
<dbReference type="InterPro" id="IPR010697">
    <property type="entry name" value="YspA"/>
</dbReference>
<accession>A0A9Q9E3D1</accession>
<sequence length="189" mass="22010">MSRQWITGYRSYELGAFDEKSPKVQIIKRSLRNQLIDLIDNGCDWIITGAQLGTEQWTVETAADLKKQFPNQFQIAVMLPFSEFGAQWNETNQLRLQQTLALADFSATVSQVPYHSPQQLKNYQQFMLTHTDGALLLYDSENEGKTQYDVRAIEAFQQQHPYTCQFIDFDDLQEEANQYETEINSEFFK</sequence>
<gene>
    <name evidence="2" type="ORF">M3M40_02425</name>
</gene>
<keyword evidence="3" id="KW-1185">Reference proteome</keyword>
<name>A0A9Q9E3D1_9LACO</name>
<protein>
    <recommendedName>
        <fullName evidence="1">UPF0398 protein M3M40_02425</fullName>
    </recommendedName>
</protein>
<evidence type="ECO:0000313" key="2">
    <source>
        <dbReference type="EMBL" id="USS89662.1"/>
    </source>
</evidence>
<dbReference type="RefSeq" id="WP_252767211.1">
    <property type="nucleotide sequence ID" value="NZ_CP097119.1"/>
</dbReference>
<dbReference type="EMBL" id="CP097119">
    <property type="protein sequence ID" value="USS89662.1"/>
    <property type="molecule type" value="Genomic_DNA"/>
</dbReference>
<dbReference type="Proteomes" id="UP001055911">
    <property type="component" value="Chromosome"/>
</dbReference>